<organism evidence="1">
    <name type="scientific">Arundo donax</name>
    <name type="common">Giant reed</name>
    <name type="synonym">Donax arundinaceus</name>
    <dbReference type="NCBI Taxonomy" id="35708"/>
    <lineage>
        <taxon>Eukaryota</taxon>
        <taxon>Viridiplantae</taxon>
        <taxon>Streptophyta</taxon>
        <taxon>Embryophyta</taxon>
        <taxon>Tracheophyta</taxon>
        <taxon>Spermatophyta</taxon>
        <taxon>Magnoliopsida</taxon>
        <taxon>Liliopsida</taxon>
        <taxon>Poales</taxon>
        <taxon>Poaceae</taxon>
        <taxon>PACMAD clade</taxon>
        <taxon>Arundinoideae</taxon>
        <taxon>Arundineae</taxon>
        <taxon>Arundo</taxon>
    </lineage>
</organism>
<accession>A0A0A8YZY4</accession>
<dbReference type="EMBL" id="GBRH01265181">
    <property type="protein sequence ID" value="JAD32714.1"/>
    <property type="molecule type" value="Transcribed_RNA"/>
</dbReference>
<sequence>MTSGSGNNKLLKLQLMWDVVCIDVLAWNRNLLWLAQS</sequence>
<protein>
    <submittedName>
        <fullName evidence="1">Uncharacterized protein</fullName>
    </submittedName>
</protein>
<name>A0A0A8YZY4_ARUDO</name>
<proteinExistence type="predicted"/>
<reference evidence="1" key="2">
    <citation type="journal article" date="2015" name="Data Brief">
        <title>Shoot transcriptome of the giant reed, Arundo donax.</title>
        <authorList>
            <person name="Barrero R.A."/>
            <person name="Guerrero F.D."/>
            <person name="Moolhuijzen P."/>
            <person name="Goolsby J.A."/>
            <person name="Tidwell J."/>
            <person name="Bellgard S.E."/>
            <person name="Bellgard M.I."/>
        </authorList>
    </citation>
    <scope>NUCLEOTIDE SEQUENCE</scope>
    <source>
        <tissue evidence="1">Shoot tissue taken approximately 20 cm above the soil surface</tissue>
    </source>
</reference>
<dbReference type="AlphaFoldDB" id="A0A0A8YZY4"/>
<evidence type="ECO:0000313" key="1">
    <source>
        <dbReference type="EMBL" id="JAD32714.1"/>
    </source>
</evidence>
<reference evidence="1" key="1">
    <citation type="submission" date="2014-09" db="EMBL/GenBank/DDBJ databases">
        <authorList>
            <person name="Magalhaes I.L.F."/>
            <person name="Oliveira U."/>
            <person name="Santos F.R."/>
            <person name="Vidigal T.H.D.A."/>
            <person name="Brescovit A.D."/>
            <person name="Santos A.J."/>
        </authorList>
    </citation>
    <scope>NUCLEOTIDE SEQUENCE</scope>
    <source>
        <tissue evidence="1">Shoot tissue taken approximately 20 cm above the soil surface</tissue>
    </source>
</reference>